<evidence type="ECO:0000256" key="1">
    <source>
        <dbReference type="SAM" id="MobiDB-lite"/>
    </source>
</evidence>
<feature type="region of interest" description="Disordered" evidence="1">
    <location>
        <begin position="370"/>
        <end position="389"/>
    </location>
</feature>
<feature type="compositionally biased region" description="Basic and acidic residues" evidence="1">
    <location>
        <begin position="624"/>
        <end position="637"/>
    </location>
</feature>
<gene>
    <name evidence="2" type="ORF">Rt10032_c05g2536</name>
</gene>
<dbReference type="AlphaFoldDB" id="A0A511KDQ6"/>
<feature type="compositionally biased region" description="Basic and acidic residues" evidence="1">
    <location>
        <begin position="42"/>
        <end position="51"/>
    </location>
</feature>
<reference evidence="2 3" key="1">
    <citation type="submission" date="2019-07" db="EMBL/GenBank/DDBJ databases">
        <title>Rhodotorula toruloides NBRC10032 genome sequencing.</title>
        <authorList>
            <person name="Shida Y."/>
            <person name="Takaku H."/>
            <person name="Ogasawara W."/>
            <person name="Mori K."/>
        </authorList>
    </citation>
    <scope>NUCLEOTIDE SEQUENCE [LARGE SCALE GENOMIC DNA]</scope>
    <source>
        <strain evidence="2 3">NBRC10032</strain>
    </source>
</reference>
<comment type="caution">
    <text evidence="2">The sequence shown here is derived from an EMBL/GenBank/DDBJ whole genome shotgun (WGS) entry which is preliminary data.</text>
</comment>
<sequence length="725" mass="78825">MPSGNSTDYDSLPSPPNGTSHSAARPKKVYGRKAARLAHAQPPRDKDDGGKGQKKGAKRRRPVRQEGKASAESDSEDGGAVPENVGVKGREKREPKKGGQEKVRRTRGVEKRDVESNDETEAEASKKPLAKKAKNDKTSAQPRSSQSQPTQSRWRADQAFQDAENALVEKKQRKEKKKQVEVVVEIPARRPPRRSDIPSSTPTSVAIFSTSSTSRKPALLDKSNLTADSPRSAARPSQVSQTSRSPLRPTPSAASSKGRSSALDVFRDENATTNKPVSPQRTSTSTATTSAQNLRLPRAAGGLRLGSVPPPSTRPLPSPTFTSFDHRLTRSPRSAGNASSFRSLSPLRSAPLLNVPRAFQSSLPAPWALSAPAHQTSSSPHTQNPSANAPVFHFTTTEFGDLPSVRLSLGSNAEVGDGKEGGMDSTIVLETWEEAARQVPSESPMPVFEGKEGEGERTVLAVEVEVAEEAKAAVVGAREEQVPVAEGEQTEGAADLGDVTLTAGNHEVEEEQRDGERPTTETVVASPEQQNNLGNVMIEDGSSLDQHSVVSNEDEKPATRRSPRPLFWTSDFMPPRHPRPRLDPPLPNGPPSSEDELAYYLRTTGTYSSEDDLAPTEDAPSDMPAREDWLAQREIGRAIKPTSGQRAKRVKANEARRKPQRLRIHEGKRVGTKREILPLDQVKIPKRVRRLIEQQAYERGAEADDEQEEGAEEVEEGSVVDVEVE</sequence>
<protein>
    <submittedName>
        <fullName evidence="2">Proteophosphoglycan ppg4</fullName>
    </submittedName>
</protein>
<feature type="compositionally biased region" description="Acidic residues" evidence="1">
    <location>
        <begin position="703"/>
        <end position="725"/>
    </location>
</feature>
<proteinExistence type="predicted"/>
<evidence type="ECO:0000313" key="3">
    <source>
        <dbReference type="Proteomes" id="UP000321518"/>
    </source>
</evidence>
<feature type="compositionally biased region" description="Basic and acidic residues" evidence="1">
    <location>
        <begin position="651"/>
        <end position="669"/>
    </location>
</feature>
<feature type="compositionally biased region" description="Low complexity" evidence="1">
    <location>
        <begin position="282"/>
        <end position="306"/>
    </location>
</feature>
<feature type="region of interest" description="Disordered" evidence="1">
    <location>
        <begin position="506"/>
        <end position="669"/>
    </location>
</feature>
<feature type="compositionally biased region" description="Basic residues" evidence="1">
    <location>
        <begin position="24"/>
        <end position="36"/>
    </location>
</feature>
<feature type="compositionally biased region" description="Pro residues" evidence="1">
    <location>
        <begin position="308"/>
        <end position="318"/>
    </location>
</feature>
<evidence type="ECO:0000313" key="2">
    <source>
        <dbReference type="EMBL" id="GEM08519.1"/>
    </source>
</evidence>
<dbReference type="OrthoDB" id="2529024at2759"/>
<feature type="compositionally biased region" description="Basic and acidic residues" evidence="1">
    <location>
        <begin position="88"/>
        <end position="115"/>
    </location>
</feature>
<feature type="compositionally biased region" description="Polar residues" evidence="1">
    <location>
        <begin position="374"/>
        <end position="387"/>
    </location>
</feature>
<organism evidence="2 3">
    <name type="scientific">Rhodotorula toruloides</name>
    <name type="common">Yeast</name>
    <name type="synonym">Rhodosporidium toruloides</name>
    <dbReference type="NCBI Taxonomy" id="5286"/>
    <lineage>
        <taxon>Eukaryota</taxon>
        <taxon>Fungi</taxon>
        <taxon>Dikarya</taxon>
        <taxon>Basidiomycota</taxon>
        <taxon>Pucciniomycotina</taxon>
        <taxon>Microbotryomycetes</taxon>
        <taxon>Sporidiobolales</taxon>
        <taxon>Sporidiobolaceae</taxon>
        <taxon>Rhodotorula</taxon>
    </lineage>
</organism>
<feature type="compositionally biased region" description="Basic residues" evidence="1">
    <location>
        <begin position="52"/>
        <end position="62"/>
    </location>
</feature>
<feature type="compositionally biased region" description="Polar residues" evidence="1">
    <location>
        <begin position="520"/>
        <end position="534"/>
    </location>
</feature>
<accession>A0A511KDQ6</accession>
<feature type="compositionally biased region" description="Low complexity" evidence="1">
    <location>
        <begin position="138"/>
        <end position="153"/>
    </location>
</feature>
<dbReference type="Proteomes" id="UP000321518">
    <property type="component" value="Unassembled WGS sequence"/>
</dbReference>
<feature type="compositionally biased region" description="Polar residues" evidence="1">
    <location>
        <begin position="223"/>
        <end position="245"/>
    </location>
</feature>
<feature type="compositionally biased region" description="Polar residues" evidence="1">
    <location>
        <begin position="206"/>
        <end position="215"/>
    </location>
</feature>
<feature type="compositionally biased region" description="Polar residues" evidence="1">
    <location>
        <begin position="271"/>
        <end position="281"/>
    </location>
</feature>
<dbReference type="EMBL" id="BJWK01000005">
    <property type="protein sequence ID" value="GEM08519.1"/>
    <property type="molecule type" value="Genomic_DNA"/>
</dbReference>
<feature type="region of interest" description="Disordered" evidence="1">
    <location>
        <begin position="697"/>
        <end position="725"/>
    </location>
</feature>
<name>A0A511KDQ6_RHOTO</name>
<feature type="region of interest" description="Disordered" evidence="1">
    <location>
        <begin position="1"/>
        <end position="343"/>
    </location>
</feature>